<organism evidence="6 7">
    <name type="scientific">Aquamicrobium zhengzhouense</name>
    <dbReference type="NCBI Taxonomy" id="2781738"/>
    <lineage>
        <taxon>Bacteria</taxon>
        <taxon>Pseudomonadati</taxon>
        <taxon>Pseudomonadota</taxon>
        <taxon>Alphaproteobacteria</taxon>
        <taxon>Hyphomicrobiales</taxon>
        <taxon>Phyllobacteriaceae</taxon>
        <taxon>Aquamicrobium</taxon>
    </lineage>
</organism>
<evidence type="ECO:0000313" key="6">
    <source>
        <dbReference type="EMBL" id="MBI1621108.1"/>
    </source>
</evidence>
<protein>
    <submittedName>
        <fullName evidence="6">LysR family transcriptional regulator</fullName>
    </submittedName>
</protein>
<reference evidence="6 7" key="1">
    <citation type="submission" date="2020-10" db="EMBL/GenBank/DDBJ databases">
        <title>Aquamicrobium zhengzhouensis sp. nov., a exopolysaccharide producing bacterium isolated from farmland soil.</title>
        <authorList>
            <person name="Wang X."/>
        </authorList>
    </citation>
    <scope>NUCLEOTIDE SEQUENCE [LARGE SCALE GENOMIC DNA]</scope>
    <source>
        <strain evidence="7">cd-1</strain>
    </source>
</reference>
<dbReference type="Gene3D" id="3.40.190.10">
    <property type="entry name" value="Periplasmic binding protein-like II"/>
    <property type="match status" value="2"/>
</dbReference>
<dbReference type="InterPro" id="IPR036388">
    <property type="entry name" value="WH-like_DNA-bd_sf"/>
</dbReference>
<evidence type="ECO:0000256" key="2">
    <source>
        <dbReference type="ARBA" id="ARBA00023015"/>
    </source>
</evidence>
<evidence type="ECO:0000313" key="7">
    <source>
        <dbReference type="Proteomes" id="UP000601789"/>
    </source>
</evidence>
<keyword evidence="3" id="KW-0238">DNA-binding</keyword>
<dbReference type="Pfam" id="PF00126">
    <property type="entry name" value="HTH_1"/>
    <property type="match status" value="1"/>
</dbReference>
<dbReference type="EMBL" id="JADGMQ010000006">
    <property type="protein sequence ID" value="MBI1621108.1"/>
    <property type="molecule type" value="Genomic_DNA"/>
</dbReference>
<dbReference type="InterPro" id="IPR005119">
    <property type="entry name" value="LysR_subst-bd"/>
</dbReference>
<comment type="similarity">
    <text evidence="1">Belongs to the LysR transcriptional regulatory family.</text>
</comment>
<dbReference type="InterPro" id="IPR000847">
    <property type="entry name" value="LysR_HTH_N"/>
</dbReference>
<keyword evidence="2" id="KW-0805">Transcription regulation</keyword>
<dbReference type="PRINTS" id="PR00039">
    <property type="entry name" value="HTHLYSR"/>
</dbReference>
<accession>A0ABS0SCT1</accession>
<dbReference type="Proteomes" id="UP000601789">
    <property type="component" value="Unassembled WGS sequence"/>
</dbReference>
<evidence type="ECO:0000256" key="1">
    <source>
        <dbReference type="ARBA" id="ARBA00009437"/>
    </source>
</evidence>
<dbReference type="SUPFAM" id="SSF53850">
    <property type="entry name" value="Periplasmic binding protein-like II"/>
    <property type="match status" value="1"/>
</dbReference>
<dbReference type="RefSeq" id="WP_198476516.1">
    <property type="nucleotide sequence ID" value="NZ_JADGMQ010000006.1"/>
</dbReference>
<dbReference type="SUPFAM" id="SSF46785">
    <property type="entry name" value="Winged helix' DNA-binding domain"/>
    <property type="match status" value="1"/>
</dbReference>
<feature type="domain" description="HTH lysR-type" evidence="5">
    <location>
        <begin position="5"/>
        <end position="62"/>
    </location>
</feature>
<evidence type="ECO:0000259" key="5">
    <source>
        <dbReference type="PROSITE" id="PS50931"/>
    </source>
</evidence>
<dbReference type="Pfam" id="PF03466">
    <property type="entry name" value="LysR_substrate"/>
    <property type="match status" value="1"/>
</dbReference>
<dbReference type="InterPro" id="IPR036390">
    <property type="entry name" value="WH_DNA-bd_sf"/>
</dbReference>
<comment type="caution">
    <text evidence="6">The sequence shown here is derived from an EMBL/GenBank/DDBJ whole genome shotgun (WGS) entry which is preliminary data.</text>
</comment>
<dbReference type="PANTHER" id="PTHR30579:SF7">
    <property type="entry name" value="HTH-TYPE TRANSCRIPTIONAL REGULATOR LRHA-RELATED"/>
    <property type="match status" value="1"/>
</dbReference>
<dbReference type="InterPro" id="IPR050176">
    <property type="entry name" value="LTTR"/>
</dbReference>
<evidence type="ECO:0000256" key="3">
    <source>
        <dbReference type="ARBA" id="ARBA00023125"/>
    </source>
</evidence>
<gene>
    <name evidence="6" type="ORF">IOD40_10590</name>
</gene>
<proteinExistence type="inferred from homology"/>
<evidence type="ECO:0000256" key="4">
    <source>
        <dbReference type="ARBA" id="ARBA00023163"/>
    </source>
</evidence>
<dbReference type="PANTHER" id="PTHR30579">
    <property type="entry name" value="TRANSCRIPTIONAL REGULATOR"/>
    <property type="match status" value="1"/>
</dbReference>
<keyword evidence="7" id="KW-1185">Reference proteome</keyword>
<name>A0ABS0SCT1_9HYPH</name>
<sequence length="318" mass="35453">MPAPLDLDQLQTFIAIADSGSFTKAADEVHRTQSAVSMQMRRLEERIGKELFVKEGRTNRLTENGERLLTYARRLIRLNREVLAAFDDASLEGSIRIGTPDDYADRFLPEIMARFARSNPRVELSVTCEPTINLQEQIKRGQLDIAIVTHDSDRGTSEVVRREPLLWVTSANHSIYKEEVLPIAVGRTTCMWRRAACDMLDSMGRDYRILFTSWSATVIIAAVLSGQAVSILPECALRPGMRVLGEADGFGLLPDVRIGIMRGHSSHPELVDALARHISESLDNISLPQADETGQIDFHGSGYGRSKRVRSAQLLPGW</sequence>
<dbReference type="Gene3D" id="1.10.10.10">
    <property type="entry name" value="Winged helix-like DNA-binding domain superfamily/Winged helix DNA-binding domain"/>
    <property type="match status" value="1"/>
</dbReference>
<keyword evidence="4" id="KW-0804">Transcription</keyword>
<dbReference type="PROSITE" id="PS50931">
    <property type="entry name" value="HTH_LYSR"/>
    <property type="match status" value="1"/>
</dbReference>